<dbReference type="Pfam" id="PF02653">
    <property type="entry name" value="BPD_transp_2"/>
    <property type="match status" value="1"/>
</dbReference>
<dbReference type="PANTHER" id="PTHR30482">
    <property type="entry name" value="HIGH-AFFINITY BRANCHED-CHAIN AMINO ACID TRANSPORT SYSTEM PERMEASE"/>
    <property type="match status" value="1"/>
</dbReference>
<name>A0ABX0UYW6_9HYPH</name>
<comment type="caution">
    <text evidence="7">The sequence shown here is derived from an EMBL/GenBank/DDBJ whole genome shotgun (WGS) entry which is preliminary data.</text>
</comment>
<evidence type="ECO:0000313" key="8">
    <source>
        <dbReference type="Proteomes" id="UP001429580"/>
    </source>
</evidence>
<comment type="subcellular location">
    <subcellularLocation>
        <location evidence="1">Cell membrane</location>
        <topology evidence="1">Multi-pass membrane protein</topology>
    </subcellularLocation>
</comment>
<gene>
    <name evidence="7" type="ORF">FHS82_001305</name>
</gene>
<evidence type="ECO:0000256" key="6">
    <source>
        <dbReference type="SAM" id="Phobius"/>
    </source>
</evidence>
<dbReference type="Proteomes" id="UP001429580">
    <property type="component" value="Unassembled WGS sequence"/>
</dbReference>
<feature type="transmembrane region" description="Helical" evidence="6">
    <location>
        <begin position="125"/>
        <end position="143"/>
    </location>
</feature>
<evidence type="ECO:0000256" key="3">
    <source>
        <dbReference type="ARBA" id="ARBA00022692"/>
    </source>
</evidence>
<evidence type="ECO:0000256" key="5">
    <source>
        <dbReference type="ARBA" id="ARBA00023136"/>
    </source>
</evidence>
<keyword evidence="2" id="KW-1003">Cell membrane</keyword>
<dbReference type="PANTHER" id="PTHR30482:SF20">
    <property type="entry name" value="HIGH-AFFINITY BRANCHED-CHAIN AMINO ACID TRANSPORT SYSTEM PERMEASE PROTEIN LIVM"/>
    <property type="match status" value="1"/>
</dbReference>
<keyword evidence="8" id="KW-1185">Reference proteome</keyword>
<keyword evidence="5 6" id="KW-0472">Membrane</keyword>
<feature type="transmembrane region" description="Helical" evidence="6">
    <location>
        <begin position="20"/>
        <end position="41"/>
    </location>
</feature>
<feature type="transmembrane region" description="Helical" evidence="6">
    <location>
        <begin position="221"/>
        <end position="242"/>
    </location>
</feature>
<feature type="transmembrane region" description="Helical" evidence="6">
    <location>
        <begin position="73"/>
        <end position="90"/>
    </location>
</feature>
<protein>
    <submittedName>
        <fullName evidence="7">Branched-chain amino acid transport system permease protein</fullName>
    </submittedName>
</protein>
<feature type="transmembrane region" description="Helical" evidence="6">
    <location>
        <begin position="297"/>
        <end position="313"/>
    </location>
</feature>
<reference evidence="7 8" key="1">
    <citation type="submission" date="2020-03" db="EMBL/GenBank/DDBJ databases">
        <title>Genomic Encyclopedia of Type Strains, Phase IV (KMG-IV): sequencing the most valuable type-strain genomes for metagenomic binning, comparative biology and taxonomic classification.</title>
        <authorList>
            <person name="Goeker M."/>
        </authorList>
    </citation>
    <scope>NUCLEOTIDE SEQUENCE [LARGE SCALE GENOMIC DNA]</scope>
    <source>
        <strain evidence="7 8">DSM 103870</strain>
    </source>
</reference>
<keyword evidence="4 6" id="KW-1133">Transmembrane helix</keyword>
<feature type="transmembrane region" description="Helical" evidence="6">
    <location>
        <begin position="248"/>
        <end position="267"/>
    </location>
</feature>
<dbReference type="RefSeq" id="WP_343042515.1">
    <property type="nucleotide sequence ID" value="NZ_JAASQI010000002.1"/>
</dbReference>
<feature type="transmembrane region" description="Helical" evidence="6">
    <location>
        <begin position="47"/>
        <end position="66"/>
    </location>
</feature>
<evidence type="ECO:0000256" key="1">
    <source>
        <dbReference type="ARBA" id="ARBA00004651"/>
    </source>
</evidence>
<dbReference type="InterPro" id="IPR001851">
    <property type="entry name" value="ABC_transp_permease"/>
</dbReference>
<organism evidence="7 8">
    <name type="scientific">Pseudochelatococcus lubricantis</name>
    <dbReference type="NCBI Taxonomy" id="1538102"/>
    <lineage>
        <taxon>Bacteria</taxon>
        <taxon>Pseudomonadati</taxon>
        <taxon>Pseudomonadota</taxon>
        <taxon>Alphaproteobacteria</taxon>
        <taxon>Hyphomicrobiales</taxon>
        <taxon>Chelatococcaceae</taxon>
        <taxon>Pseudochelatococcus</taxon>
    </lineage>
</organism>
<feature type="transmembrane region" description="Helical" evidence="6">
    <location>
        <begin position="96"/>
        <end position="118"/>
    </location>
</feature>
<feature type="transmembrane region" description="Helical" evidence="6">
    <location>
        <begin position="173"/>
        <end position="190"/>
    </location>
</feature>
<dbReference type="CDD" id="cd06581">
    <property type="entry name" value="TM_PBP1_LivM_like"/>
    <property type="match status" value="1"/>
</dbReference>
<dbReference type="InterPro" id="IPR043428">
    <property type="entry name" value="LivM-like"/>
</dbReference>
<evidence type="ECO:0000256" key="4">
    <source>
        <dbReference type="ARBA" id="ARBA00022989"/>
    </source>
</evidence>
<dbReference type="EMBL" id="JAASQI010000002">
    <property type="protein sequence ID" value="NIJ57479.1"/>
    <property type="molecule type" value="Genomic_DNA"/>
</dbReference>
<sequence length="328" mass="34303">MSESVVQSGRPARSGSDWRLQAGQWATPVLIAVLVCLPFAVTGSWTYTLGVCFANSIGVLAVSVLVRYGGEVSIGHSFFAAVGAYSVAILEHRLGVSLLVGLPVALALGVVSGICFAWPSRRLSGIYLAVSTMALALALPEIINNADEWTGGFEGLYVSRPVVSGVGMSLQRYYAALVVLVAVTYALARLRHSRQGLKLLLARSHPAAADAFGTRRVWARVSVMGISAGIAALSGATLAFASSTVSPSGFTLWSAIFLLVGSVVSFYGLTLPRALIGGAFLTLVPQLLSASGAWIPVLYGLALLAVILCGHYLPKIGGMMHRRARGVS</sequence>
<keyword evidence="3 6" id="KW-0812">Transmembrane</keyword>
<evidence type="ECO:0000256" key="2">
    <source>
        <dbReference type="ARBA" id="ARBA00022475"/>
    </source>
</evidence>
<proteinExistence type="predicted"/>
<accession>A0ABX0UYW6</accession>
<evidence type="ECO:0000313" key="7">
    <source>
        <dbReference type="EMBL" id="NIJ57479.1"/>
    </source>
</evidence>